<dbReference type="InterPro" id="IPR018490">
    <property type="entry name" value="cNMP-bd_dom_sf"/>
</dbReference>
<evidence type="ECO:0000256" key="1">
    <source>
        <dbReference type="ARBA" id="ARBA00023015"/>
    </source>
</evidence>
<dbReference type="RefSeq" id="WP_124538890.1">
    <property type="nucleotide sequence ID" value="NZ_QUSW01000001.1"/>
</dbReference>
<evidence type="ECO:0000256" key="3">
    <source>
        <dbReference type="ARBA" id="ARBA00023163"/>
    </source>
</evidence>
<dbReference type="EMBL" id="QUSW01000001">
    <property type="protein sequence ID" value="RQP26218.1"/>
    <property type="molecule type" value="Genomic_DNA"/>
</dbReference>
<protein>
    <submittedName>
        <fullName evidence="6">Crp/Fnr family transcriptional regulator</fullName>
    </submittedName>
</protein>
<evidence type="ECO:0000256" key="2">
    <source>
        <dbReference type="ARBA" id="ARBA00023125"/>
    </source>
</evidence>
<dbReference type="SMART" id="SM00419">
    <property type="entry name" value="HTH_CRP"/>
    <property type="match status" value="1"/>
</dbReference>
<dbReference type="GO" id="GO:0005829">
    <property type="term" value="C:cytosol"/>
    <property type="evidence" value="ECO:0007669"/>
    <property type="project" value="TreeGrafter"/>
</dbReference>
<dbReference type="Pfam" id="PF00027">
    <property type="entry name" value="cNMP_binding"/>
    <property type="match status" value="1"/>
</dbReference>
<evidence type="ECO:0000259" key="4">
    <source>
        <dbReference type="PROSITE" id="PS50042"/>
    </source>
</evidence>
<feature type="domain" description="HTH crp-type" evidence="5">
    <location>
        <begin position="154"/>
        <end position="226"/>
    </location>
</feature>
<dbReference type="OrthoDB" id="6881322at2"/>
<dbReference type="SUPFAM" id="SSF46785">
    <property type="entry name" value="Winged helix' DNA-binding domain"/>
    <property type="match status" value="1"/>
</dbReference>
<dbReference type="SMART" id="SM00100">
    <property type="entry name" value="cNMP"/>
    <property type="match status" value="1"/>
</dbReference>
<dbReference type="CDD" id="cd00038">
    <property type="entry name" value="CAP_ED"/>
    <property type="match status" value="1"/>
</dbReference>
<dbReference type="Gene3D" id="1.10.10.10">
    <property type="entry name" value="Winged helix-like DNA-binding domain superfamily/Winged helix DNA-binding domain"/>
    <property type="match status" value="1"/>
</dbReference>
<dbReference type="InterPro" id="IPR050397">
    <property type="entry name" value="Env_Response_Regulators"/>
</dbReference>
<dbReference type="InterPro" id="IPR036390">
    <property type="entry name" value="WH_DNA-bd_sf"/>
</dbReference>
<evidence type="ECO:0000259" key="5">
    <source>
        <dbReference type="PROSITE" id="PS51063"/>
    </source>
</evidence>
<dbReference type="InterPro" id="IPR000595">
    <property type="entry name" value="cNMP-bd_dom"/>
</dbReference>
<dbReference type="PROSITE" id="PS50042">
    <property type="entry name" value="CNMP_BINDING_3"/>
    <property type="match status" value="1"/>
</dbReference>
<dbReference type="PANTHER" id="PTHR24567">
    <property type="entry name" value="CRP FAMILY TRANSCRIPTIONAL REGULATORY PROTEIN"/>
    <property type="match status" value="1"/>
</dbReference>
<gene>
    <name evidence="6" type="ORF">DZC73_04070</name>
</gene>
<keyword evidence="2" id="KW-0238">DNA-binding</keyword>
<evidence type="ECO:0000313" key="7">
    <source>
        <dbReference type="Proteomes" id="UP000267464"/>
    </source>
</evidence>
<keyword evidence="7" id="KW-1185">Reference proteome</keyword>
<dbReference type="InterPro" id="IPR012318">
    <property type="entry name" value="HTH_CRP"/>
</dbReference>
<dbReference type="PANTHER" id="PTHR24567:SF74">
    <property type="entry name" value="HTH-TYPE TRANSCRIPTIONAL REGULATOR ARCR"/>
    <property type="match status" value="1"/>
</dbReference>
<reference evidence="6 7" key="1">
    <citation type="submission" date="2018-08" db="EMBL/GenBank/DDBJ databases">
        <authorList>
            <person name="Khan S.A."/>
            <person name="Jeon C.O."/>
            <person name="Chun B.H."/>
            <person name="Jeong S.E."/>
        </authorList>
    </citation>
    <scope>NUCLEOTIDE SEQUENCE [LARGE SCALE GENOMIC DNA]</scope>
    <source>
        <strain evidence="6 7">S-16</strain>
    </source>
</reference>
<evidence type="ECO:0000313" key="6">
    <source>
        <dbReference type="EMBL" id="RQP26218.1"/>
    </source>
</evidence>
<keyword evidence="3" id="KW-0804">Transcription</keyword>
<dbReference type="InterPro" id="IPR014710">
    <property type="entry name" value="RmlC-like_jellyroll"/>
</dbReference>
<dbReference type="Gene3D" id="2.60.120.10">
    <property type="entry name" value="Jelly Rolls"/>
    <property type="match status" value="1"/>
</dbReference>
<dbReference type="InterPro" id="IPR036388">
    <property type="entry name" value="WH-like_DNA-bd_sf"/>
</dbReference>
<dbReference type="AlphaFoldDB" id="A0A3N7HV31"/>
<proteinExistence type="predicted"/>
<organism evidence="6 7">
    <name type="scientific">Piscinibacter terrae</name>
    <dbReference type="NCBI Taxonomy" id="2496871"/>
    <lineage>
        <taxon>Bacteria</taxon>
        <taxon>Pseudomonadati</taxon>
        <taxon>Pseudomonadota</taxon>
        <taxon>Betaproteobacteria</taxon>
        <taxon>Burkholderiales</taxon>
        <taxon>Sphaerotilaceae</taxon>
        <taxon>Piscinibacter</taxon>
    </lineage>
</organism>
<dbReference type="SUPFAM" id="SSF51206">
    <property type="entry name" value="cAMP-binding domain-like"/>
    <property type="match status" value="1"/>
</dbReference>
<dbReference type="GO" id="GO:0003677">
    <property type="term" value="F:DNA binding"/>
    <property type="evidence" value="ECO:0007669"/>
    <property type="project" value="UniProtKB-KW"/>
</dbReference>
<dbReference type="PROSITE" id="PS51063">
    <property type="entry name" value="HTH_CRP_2"/>
    <property type="match status" value="1"/>
</dbReference>
<sequence>MLQPVTSLTHLRAALATDPWFAACPDALQQALLDRARPVQLAPGQPLFGRGDDADGLCCVIAGALRVGALQSDGSESLLAYIEPYQWFGEISMLDGQPRTHDAVADGETRVLLVEQPRLYEWLDANPAHWRDLGRLACAKLRLAFSVLEDIAHLSLEQRLAKRLWLVAHGYGARTEGPRRQIRLPQEQLALMLGVSRQSMNKALKSLETQGMLALRYGVIELLDLPALGAAAGGA</sequence>
<name>A0A3N7HV31_9BURK</name>
<feature type="domain" description="Cyclic nucleotide-binding" evidence="4">
    <location>
        <begin position="20"/>
        <end position="123"/>
    </location>
</feature>
<comment type="caution">
    <text evidence="6">The sequence shown here is derived from an EMBL/GenBank/DDBJ whole genome shotgun (WGS) entry which is preliminary data.</text>
</comment>
<keyword evidence="1" id="KW-0805">Transcription regulation</keyword>
<dbReference type="Proteomes" id="UP000267464">
    <property type="component" value="Unassembled WGS sequence"/>
</dbReference>
<reference evidence="6 7" key="2">
    <citation type="submission" date="2018-12" db="EMBL/GenBank/DDBJ databases">
        <title>Rhizobacter gummiphilus sp. nov., a rubber-degrading bacterium isolated from the soil of a botanical garden in Japan.</title>
        <authorList>
            <person name="Shunsuke S.S."/>
        </authorList>
    </citation>
    <scope>NUCLEOTIDE SEQUENCE [LARGE SCALE GENOMIC DNA]</scope>
    <source>
        <strain evidence="6 7">S-16</strain>
    </source>
</reference>
<dbReference type="GO" id="GO:0003700">
    <property type="term" value="F:DNA-binding transcription factor activity"/>
    <property type="evidence" value="ECO:0007669"/>
    <property type="project" value="TreeGrafter"/>
</dbReference>
<dbReference type="Pfam" id="PF13545">
    <property type="entry name" value="HTH_Crp_2"/>
    <property type="match status" value="1"/>
</dbReference>
<accession>A0A3N7HV31</accession>